<dbReference type="Proteomes" id="UP000799757">
    <property type="component" value="Unassembled WGS sequence"/>
</dbReference>
<dbReference type="InterPro" id="IPR011990">
    <property type="entry name" value="TPR-like_helical_dom_sf"/>
</dbReference>
<dbReference type="AlphaFoldDB" id="A0A6A6XS66"/>
<keyword evidence="2" id="KW-1185">Reference proteome</keyword>
<organism evidence="1 2">
    <name type="scientific">Melanomma pulvis-pyrius CBS 109.77</name>
    <dbReference type="NCBI Taxonomy" id="1314802"/>
    <lineage>
        <taxon>Eukaryota</taxon>
        <taxon>Fungi</taxon>
        <taxon>Dikarya</taxon>
        <taxon>Ascomycota</taxon>
        <taxon>Pezizomycotina</taxon>
        <taxon>Dothideomycetes</taxon>
        <taxon>Pleosporomycetidae</taxon>
        <taxon>Pleosporales</taxon>
        <taxon>Melanommataceae</taxon>
        <taxon>Melanomma</taxon>
    </lineage>
</organism>
<dbReference type="SUPFAM" id="SSF48452">
    <property type="entry name" value="TPR-like"/>
    <property type="match status" value="1"/>
</dbReference>
<evidence type="ECO:0008006" key="3">
    <source>
        <dbReference type="Google" id="ProtNLM"/>
    </source>
</evidence>
<evidence type="ECO:0000313" key="2">
    <source>
        <dbReference type="Proteomes" id="UP000799757"/>
    </source>
</evidence>
<reference evidence="1" key="1">
    <citation type="journal article" date="2020" name="Stud. Mycol.">
        <title>101 Dothideomycetes genomes: a test case for predicting lifestyles and emergence of pathogens.</title>
        <authorList>
            <person name="Haridas S."/>
            <person name="Albert R."/>
            <person name="Binder M."/>
            <person name="Bloem J."/>
            <person name="Labutti K."/>
            <person name="Salamov A."/>
            <person name="Andreopoulos B."/>
            <person name="Baker S."/>
            <person name="Barry K."/>
            <person name="Bills G."/>
            <person name="Bluhm B."/>
            <person name="Cannon C."/>
            <person name="Castanera R."/>
            <person name="Culley D."/>
            <person name="Daum C."/>
            <person name="Ezra D."/>
            <person name="Gonzalez J."/>
            <person name="Henrissat B."/>
            <person name="Kuo A."/>
            <person name="Liang C."/>
            <person name="Lipzen A."/>
            <person name="Lutzoni F."/>
            <person name="Magnuson J."/>
            <person name="Mondo S."/>
            <person name="Nolan M."/>
            <person name="Ohm R."/>
            <person name="Pangilinan J."/>
            <person name="Park H.-J."/>
            <person name="Ramirez L."/>
            <person name="Alfaro M."/>
            <person name="Sun H."/>
            <person name="Tritt A."/>
            <person name="Yoshinaga Y."/>
            <person name="Zwiers L.-H."/>
            <person name="Turgeon B."/>
            <person name="Goodwin S."/>
            <person name="Spatafora J."/>
            <person name="Crous P."/>
            <person name="Grigoriev I."/>
        </authorList>
    </citation>
    <scope>NUCLEOTIDE SEQUENCE</scope>
    <source>
        <strain evidence="1">CBS 109.77</strain>
    </source>
</reference>
<proteinExistence type="predicted"/>
<gene>
    <name evidence="1" type="ORF">K505DRAFT_332564</name>
</gene>
<sequence>MTPGSCTRLRGRYYRTHFPTRGVNSRAQWRLNKRKDARDHLNEAVSFAIQMNSWHMHAHCNLLLGTWAREEGDYTKAKSHYNAVWHLMVDDGNMPTHATTAAILYKLGCVACDEKEYDEALSVII</sequence>
<name>A0A6A6XS66_9PLEO</name>
<accession>A0A6A6XS66</accession>
<protein>
    <recommendedName>
        <fullName evidence="3">TPR-like protein</fullName>
    </recommendedName>
</protein>
<dbReference type="Gene3D" id="1.25.40.10">
    <property type="entry name" value="Tetratricopeptide repeat domain"/>
    <property type="match status" value="1"/>
</dbReference>
<evidence type="ECO:0000313" key="1">
    <source>
        <dbReference type="EMBL" id="KAF2799426.1"/>
    </source>
</evidence>
<dbReference type="EMBL" id="MU001764">
    <property type="protein sequence ID" value="KAF2799426.1"/>
    <property type="molecule type" value="Genomic_DNA"/>
</dbReference>